<dbReference type="EMBL" id="BNBE01000002">
    <property type="protein sequence ID" value="GHG13452.1"/>
    <property type="molecule type" value="Genomic_DNA"/>
</dbReference>
<keyword evidence="3" id="KW-1185">Reference proteome</keyword>
<reference evidence="2" key="1">
    <citation type="journal article" date="2014" name="Int. J. Syst. Evol. Microbiol.">
        <title>Complete genome sequence of Corynebacterium casei LMG S-19264T (=DSM 44701T), isolated from a smear-ripened cheese.</title>
        <authorList>
            <consortium name="US DOE Joint Genome Institute (JGI-PGF)"/>
            <person name="Walter F."/>
            <person name="Albersmeier A."/>
            <person name="Kalinowski J."/>
            <person name="Ruckert C."/>
        </authorList>
    </citation>
    <scope>NUCLEOTIDE SEQUENCE</scope>
    <source>
        <strain evidence="2">JCM 4122</strain>
    </source>
</reference>
<gene>
    <name evidence="2" type="ORF">GCM10017667_54160</name>
</gene>
<dbReference type="Proteomes" id="UP000632849">
    <property type="component" value="Unassembled WGS sequence"/>
</dbReference>
<reference evidence="2" key="2">
    <citation type="submission" date="2020-09" db="EMBL/GenBank/DDBJ databases">
        <authorList>
            <person name="Sun Q."/>
            <person name="Ohkuma M."/>
        </authorList>
    </citation>
    <scope>NUCLEOTIDE SEQUENCE</scope>
    <source>
        <strain evidence="2">JCM 4122</strain>
    </source>
</reference>
<feature type="compositionally biased region" description="Basic and acidic residues" evidence="1">
    <location>
        <begin position="582"/>
        <end position="597"/>
    </location>
</feature>
<dbReference type="AlphaFoldDB" id="A0A919EQ81"/>
<accession>A0A919EQ81</accession>
<protein>
    <submittedName>
        <fullName evidence="2">Uncharacterized protein</fullName>
    </submittedName>
</protein>
<name>A0A919EQ81_STRFL</name>
<sequence length="1039" mass="110985">MQITCEVTDAEITAAAGLGTAHLAATATGSGGPDRTTAALAYLTRDLNDLPLTYNPGQPLLGPTLLISSSHRTVPVPASTALEAATAAAGDLLQRHPAPPEAQHRLRHRTIARVARLLGLDHMPYDPGEVCRITSPSHRLEIAITATLADDLAALIEKARAELSTSPAGAGRLVIYAGPRFLGREVITDTLYLHVEELTEIFTAAGGDLTMLALWVLELTQHPGTDAVAYYDVLDAWTTWYTQATLLPPGPYEEGVAVVEPYGRDVSWDRAAMWAPVDGILAAAGLLPAIDWTECRLTEASAGTGLWADLAQSVDGQLTLACVSSHPPFIVLTTVNPDGRAVLDAAAFAGLADGIRGTLAAHPSLAQHFTLPGRRPVLLHLTETVEPHQAPNQTKTEPPGDVLPLLIATDKDTARIGIVLDPPLLDRFTDDGHHILGLALHHAMGRLHSTDDAEHPPGAAEFSAAWDAAVPVLTWYGTDPYAPPPAPPHSLPNLTPYVRARAIRVAADAVRAAGVPAGTFTGPEALRREGPAEQLLHALEKELAEQLRSHHPDLVHALVRHLNAALATRAHGRREAVTGIARTRDEPWQEEARRREADGAVSTTALQLMLQQALITPPAGDKTADLITIADLVALAELLLRTALVALPASKRLHPVTLTIHPTGVFTLDDTLETADAGPEGHLGFDTAAYRHAQEQHWLTRAGTAEPQRLTPEDLFTARSGSRTPIAFTQLHPPASSTLARADAALTAQWGCGLDALAAVLATASDWPTRPDGTALTSRDELARETAAWSQLPEAQTRAAVEQLVLHPGNAAGGHTHAYTEVERRIRPLTHPLIAHNDDGILIAPWLVHTSQQLYATYLADGRLPRPDTPPEAKDLLDRHRQQYNNQLETDLAQAAVHAGLPYRSRLERGPAAAAGIPGLSGEIDLLVADPGRKRLWVIEAKNPHGAIGIHNVAQNLGRFTSYRTKLLAKAAIIDEHATAAALACGAEAAQGWRVIPLFVTRSIDPAAFTTTPGVAFTTIDHLATLLTGHTEPEHGWNH</sequence>
<proteinExistence type="predicted"/>
<evidence type="ECO:0000313" key="3">
    <source>
        <dbReference type="Proteomes" id="UP000632849"/>
    </source>
</evidence>
<organism evidence="2 3">
    <name type="scientific">Streptomyces filamentosus</name>
    <name type="common">Streptomyces roseosporus</name>
    <dbReference type="NCBI Taxonomy" id="67294"/>
    <lineage>
        <taxon>Bacteria</taxon>
        <taxon>Bacillati</taxon>
        <taxon>Actinomycetota</taxon>
        <taxon>Actinomycetes</taxon>
        <taxon>Kitasatosporales</taxon>
        <taxon>Streptomycetaceae</taxon>
        <taxon>Streptomyces</taxon>
    </lineage>
</organism>
<evidence type="ECO:0000256" key="1">
    <source>
        <dbReference type="SAM" id="MobiDB-lite"/>
    </source>
</evidence>
<comment type="caution">
    <text evidence="2">The sequence shown here is derived from an EMBL/GenBank/DDBJ whole genome shotgun (WGS) entry which is preliminary data.</text>
</comment>
<evidence type="ECO:0000313" key="2">
    <source>
        <dbReference type="EMBL" id="GHG13452.1"/>
    </source>
</evidence>
<feature type="region of interest" description="Disordered" evidence="1">
    <location>
        <begin position="577"/>
        <end position="597"/>
    </location>
</feature>